<dbReference type="GeneID" id="23632357"/>
<dbReference type="Pfam" id="PF12796">
    <property type="entry name" value="Ank_2"/>
    <property type="match status" value="1"/>
</dbReference>
<dbReference type="InterPro" id="IPR036770">
    <property type="entry name" value="Ankyrin_rpt-contain_sf"/>
</dbReference>
<dbReference type="PANTHER" id="PTHR24198">
    <property type="entry name" value="ANKYRIN REPEAT AND PROTEIN KINASE DOMAIN-CONTAINING PROTEIN"/>
    <property type="match status" value="1"/>
</dbReference>
<dbReference type="Gene3D" id="1.25.40.20">
    <property type="entry name" value="Ankyrin repeat-containing domain"/>
    <property type="match status" value="1"/>
</dbReference>
<dbReference type="KEGG" id="maj:MAA_10908"/>
<dbReference type="Proteomes" id="UP000002498">
    <property type="component" value="Unassembled WGS sequence"/>
</dbReference>
<dbReference type="SUPFAM" id="SSF48403">
    <property type="entry name" value="Ankyrin repeat"/>
    <property type="match status" value="1"/>
</dbReference>
<reference evidence="4 5" key="2">
    <citation type="journal article" date="2014" name="Proc. Natl. Acad. Sci. U.S.A.">
        <title>Trajectory and genomic determinants of fungal-pathogen speciation and host adaptation.</title>
        <authorList>
            <person name="Hu X."/>
            <person name="Xiao G."/>
            <person name="Zheng P."/>
            <person name="Shang Y."/>
            <person name="Su Y."/>
            <person name="Zhang X."/>
            <person name="Liu X."/>
            <person name="Zhan S."/>
            <person name="St Leger R.J."/>
            <person name="Wang C."/>
        </authorList>
    </citation>
    <scope>GENOME REANNOTATION</scope>
    <source>
        <strain evidence="5">ARSEF 23 / ATCC MYA-3075</strain>
    </source>
</reference>
<evidence type="ECO:0000256" key="1">
    <source>
        <dbReference type="ARBA" id="ARBA00022737"/>
    </source>
</evidence>
<dbReference type="RefSeq" id="XP_011411156.1">
    <property type="nucleotide sequence ID" value="XM_011412854.1"/>
</dbReference>
<keyword evidence="5" id="KW-1185">Reference proteome</keyword>
<accession>A0A0B2X923</accession>
<dbReference type="InterPro" id="IPR002110">
    <property type="entry name" value="Ankyrin_rpt"/>
</dbReference>
<feature type="repeat" description="ANK" evidence="3">
    <location>
        <begin position="79"/>
        <end position="100"/>
    </location>
</feature>
<comment type="caution">
    <text evidence="4">The sequence shown here is derived from an EMBL/GenBank/DDBJ whole genome shotgun (WGS) entry which is preliminary data.</text>
</comment>
<keyword evidence="2 3" id="KW-0040">ANK repeat</keyword>
<reference evidence="4 5" key="1">
    <citation type="journal article" date="2011" name="PLoS Genet.">
        <title>Genome sequencing and comparative transcriptomics of the model entomopathogenic fungi Metarhizium anisopliae and M. acridum.</title>
        <authorList>
            <person name="Gao Q."/>
            <person name="Jin K."/>
            <person name="Ying S.H."/>
            <person name="Zhang Y."/>
            <person name="Xiao G."/>
            <person name="Shang Y."/>
            <person name="Duan Z."/>
            <person name="Hu X."/>
            <person name="Xie X.Q."/>
            <person name="Zhou G."/>
            <person name="Peng G."/>
            <person name="Luo Z."/>
            <person name="Huang W."/>
            <person name="Wang B."/>
            <person name="Fang W."/>
            <person name="Wang S."/>
            <person name="Zhong Y."/>
            <person name="Ma L.J."/>
            <person name="St Leger R.J."/>
            <person name="Zhao G.P."/>
            <person name="Pei Y."/>
            <person name="Feng M.G."/>
            <person name="Xia Y."/>
            <person name="Wang C."/>
        </authorList>
    </citation>
    <scope>NUCLEOTIDE SEQUENCE [LARGE SCALE GENOMIC DNA]</scope>
    <source>
        <strain evidence="5">ARSEF 23 / ATCC MYA-3075</strain>
    </source>
</reference>
<evidence type="ECO:0000313" key="4">
    <source>
        <dbReference type="EMBL" id="KHO11393.1"/>
    </source>
</evidence>
<evidence type="ECO:0000256" key="2">
    <source>
        <dbReference type="ARBA" id="ARBA00023043"/>
    </source>
</evidence>
<protein>
    <submittedName>
        <fullName evidence="4">Uncharacterized protein</fullName>
    </submittedName>
</protein>
<dbReference type="PROSITE" id="PS50088">
    <property type="entry name" value="ANK_REPEAT"/>
    <property type="match status" value="1"/>
</dbReference>
<dbReference type="AlphaFoldDB" id="A0A0B2X923"/>
<keyword evidence="1" id="KW-0677">Repeat</keyword>
<dbReference type="SMART" id="SM00248">
    <property type="entry name" value="ANK"/>
    <property type="match status" value="3"/>
</dbReference>
<name>A0A0B2X923_METRA</name>
<dbReference type="OrthoDB" id="4900504at2759"/>
<dbReference type="HOGENOM" id="CLU_1806640_0_0_1"/>
<sequence>MGSAVTVEISIRRGTDIDVEARSFIKLVTDVSLRRRSPTFSLVQTCHSIHKKTPLILVAEGGHNRVLRLLLQDANFKASGSTAIHLATLNGHAAAVELLLPHDPTWFVNCATRNQTLLRVAGSNGHVEAVSLLLDRNDIDVDA</sequence>
<evidence type="ECO:0000256" key="3">
    <source>
        <dbReference type="PROSITE-ProRule" id="PRU00023"/>
    </source>
</evidence>
<dbReference type="PROSITE" id="PS50297">
    <property type="entry name" value="ANK_REP_REGION"/>
    <property type="match status" value="1"/>
</dbReference>
<gene>
    <name evidence="4" type="ORF">MAA_10908</name>
</gene>
<evidence type="ECO:0000313" key="5">
    <source>
        <dbReference type="Proteomes" id="UP000002498"/>
    </source>
</evidence>
<dbReference type="PANTHER" id="PTHR24198:SF165">
    <property type="entry name" value="ANKYRIN REPEAT-CONTAINING PROTEIN-RELATED"/>
    <property type="match status" value="1"/>
</dbReference>
<proteinExistence type="predicted"/>
<dbReference type="EMBL" id="ADNJ02000003">
    <property type="protein sequence ID" value="KHO11393.1"/>
    <property type="molecule type" value="Genomic_DNA"/>
</dbReference>
<organism evidence="4 5">
    <name type="scientific">Metarhizium robertsii (strain ARSEF 23 / ATCC MYA-3075)</name>
    <name type="common">Metarhizium anisopliae (strain ARSEF 23)</name>
    <dbReference type="NCBI Taxonomy" id="655844"/>
    <lineage>
        <taxon>Eukaryota</taxon>
        <taxon>Fungi</taxon>
        <taxon>Dikarya</taxon>
        <taxon>Ascomycota</taxon>
        <taxon>Pezizomycotina</taxon>
        <taxon>Sordariomycetes</taxon>
        <taxon>Hypocreomycetidae</taxon>
        <taxon>Hypocreales</taxon>
        <taxon>Clavicipitaceae</taxon>
        <taxon>Metarhizium</taxon>
    </lineage>
</organism>